<dbReference type="Gene3D" id="2.40.70.10">
    <property type="entry name" value="Acid Proteases"/>
    <property type="match status" value="1"/>
</dbReference>
<name>A0A9W9LQ52_9EURO</name>
<gene>
    <name evidence="1" type="ORF">N7482_004294</name>
</gene>
<dbReference type="InterPro" id="IPR021109">
    <property type="entry name" value="Peptidase_aspartic_dom_sf"/>
</dbReference>
<proteinExistence type="predicted"/>
<reference evidence="1" key="2">
    <citation type="journal article" date="2023" name="IMA Fungus">
        <title>Comparative genomic study of the Penicillium genus elucidates a diverse pangenome and 15 lateral gene transfer events.</title>
        <authorList>
            <person name="Petersen C."/>
            <person name="Sorensen T."/>
            <person name="Nielsen M.R."/>
            <person name="Sondergaard T.E."/>
            <person name="Sorensen J.L."/>
            <person name="Fitzpatrick D.A."/>
            <person name="Frisvad J.C."/>
            <person name="Nielsen K.L."/>
        </authorList>
    </citation>
    <scope>NUCLEOTIDE SEQUENCE</scope>
    <source>
        <strain evidence="1">IBT 26290</strain>
    </source>
</reference>
<organism evidence="1 2">
    <name type="scientific">Penicillium canariense</name>
    <dbReference type="NCBI Taxonomy" id="189055"/>
    <lineage>
        <taxon>Eukaryota</taxon>
        <taxon>Fungi</taxon>
        <taxon>Dikarya</taxon>
        <taxon>Ascomycota</taxon>
        <taxon>Pezizomycotina</taxon>
        <taxon>Eurotiomycetes</taxon>
        <taxon>Eurotiomycetidae</taxon>
        <taxon>Eurotiales</taxon>
        <taxon>Aspergillaceae</taxon>
        <taxon>Penicillium</taxon>
    </lineage>
</organism>
<accession>A0A9W9LQ52</accession>
<dbReference type="GeneID" id="81425595"/>
<dbReference type="OrthoDB" id="6079484at2759"/>
<reference evidence="1" key="1">
    <citation type="submission" date="2022-11" db="EMBL/GenBank/DDBJ databases">
        <authorList>
            <person name="Petersen C."/>
        </authorList>
    </citation>
    <scope>NUCLEOTIDE SEQUENCE</scope>
    <source>
        <strain evidence="1">IBT 26290</strain>
    </source>
</reference>
<evidence type="ECO:0000313" key="1">
    <source>
        <dbReference type="EMBL" id="KAJ5168700.1"/>
    </source>
</evidence>
<dbReference type="AlphaFoldDB" id="A0A9W9LQ52"/>
<comment type="caution">
    <text evidence="1">The sequence shown here is derived from an EMBL/GenBank/DDBJ whole genome shotgun (WGS) entry which is preliminary data.</text>
</comment>
<dbReference type="CDD" id="cd00303">
    <property type="entry name" value="retropepsin_like"/>
    <property type="match status" value="1"/>
</dbReference>
<keyword evidence="2" id="KW-1185">Reference proteome</keyword>
<dbReference type="RefSeq" id="XP_056545161.1">
    <property type="nucleotide sequence ID" value="XM_056686419.1"/>
</dbReference>
<dbReference type="EMBL" id="JAPQKN010000002">
    <property type="protein sequence ID" value="KAJ5168700.1"/>
    <property type="molecule type" value="Genomic_DNA"/>
</dbReference>
<protein>
    <submittedName>
        <fullName evidence="1">Uncharacterized protein</fullName>
    </submittedName>
</protein>
<dbReference type="Proteomes" id="UP001149163">
    <property type="component" value="Unassembled WGS sequence"/>
</dbReference>
<sequence length="172" mass="19551">MDDKGALLSPIFIDSVSSCQLFETPWYPFGKKKAWMRETAGSLEGCRTASFSDIGSDVDLLSRSYARELRNPIDREWKGRLEIEFADGATTWTSGVVRNVSWEVYRDFHVDDFCVAVVLDNDHIFGMSVFLTLAKYVFNFNMEEEILQLCKAPSDGSIRMGLGTFLEDDFNN</sequence>
<evidence type="ECO:0000313" key="2">
    <source>
        <dbReference type="Proteomes" id="UP001149163"/>
    </source>
</evidence>